<keyword evidence="4" id="KW-0539">Nucleus</keyword>
<reference evidence="11 12" key="1">
    <citation type="journal article" date="2015" name="Genome Biol.">
        <title>Comparative genomics of Steinernema reveals deeply conserved gene regulatory networks.</title>
        <authorList>
            <person name="Dillman A.R."/>
            <person name="Macchietto M."/>
            <person name="Porter C.F."/>
            <person name="Rogers A."/>
            <person name="Williams B."/>
            <person name="Antoshechkin I."/>
            <person name="Lee M.M."/>
            <person name="Goodwin Z."/>
            <person name="Lu X."/>
            <person name="Lewis E.E."/>
            <person name="Goodrich-Blair H."/>
            <person name="Stock S.P."/>
            <person name="Adams B.J."/>
            <person name="Sternberg P.W."/>
            <person name="Mortazavi A."/>
        </authorList>
    </citation>
    <scope>NUCLEOTIDE SEQUENCE [LARGE SCALE GENOMIC DNA]</scope>
    <source>
        <strain evidence="11 12">ALL</strain>
    </source>
</reference>
<evidence type="ECO:0000313" key="12">
    <source>
        <dbReference type="Proteomes" id="UP000298663"/>
    </source>
</evidence>
<gene>
    <name evidence="11" type="ORF">L596_024410</name>
</gene>
<dbReference type="STRING" id="34508.A0A4U5MGN6"/>
<dbReference type="InterPro" id="IPR021726">
    <property type="entry name" value="THO_THOC2_N"/>
</dbReference>
<proteinExistence type="inferred from homology"/>
<feature type="compositionally biased region" description="Basic and acidic residues" evidence="7">
    <location>
        <begin position="863"/>
        <end position="882"/>
    </location>
</feature>
<reference evidence="11 12" key="2">
    <citation type="journal article" date="2019" name="G3 (Bethesda)">
        <title>Hybrid Assembly of the Genome of the Entomopathogenic Nematode Steinernema carpocapsae Identifies the X-Chromosome.</title>
        <authorList>
            <person name="Serra L."/>
            <person name="Macchietto M."/>
            <person name="Macias-Munoz A."/>
            <person name="McGill C.J."/>
            <person name="Rodriguez I.M."/>
            <person name="Rodriguez B."/>
            <person name="Murad R."/>
            <person name="Mortazavi A."/>
        </authorList>
    </citation>
    <scope>NUCLEOTIDE SEQUENCE [LARGE SCALE GENOMIC DNA]</scope>
    <source>
        <strain evidence="11 12">ALL</strain>
    </source>
</reference>
<dbReference type="InterPro" id="IPR032302">
    <property type="entry name" value="THOC2_N"/>
</dbReference>
<dbReference type="PANTHER" id="PTHR21597:SF0">
    <property type="entry name" value="THO COMPLEX SUBUNIT 2"/>
    <property type="match status" value="1"/>
</dbReference>
<sequence length="1676" mass="189569">MTDAAVPISSTAEPVEVAAVTLPEANGEISNGTPETEPNEPRIAFRRQLMTVIRELMAETITKDDGIKKIYEVSQKCTDRFPEYLLDALVAVEVGAKGSEKDNLLEFIKSFATDIIPDEILRTEVNVYGDLDGAVMKARYNKLRTRVYYKQTKFNLFREENEGFAKLIVELLDQSYQQSTAAELDHRLEIIIGQFKLDPNRVVNFVLDAFENCLDRREVFVTLLKSFQLPPEDLIHHLAVKLRFYAKTGNTPYPMCLLIAVLIDEGMVDMDKIIPHMTLNSVNLKTEIKDRAERSRTRAKKAETISTASFQQENGREKTLDSMHVADDSKATGVPLSVATAIQEEQDARLAMDDNNDVKILGKNQRLGLLCGLLEIRNWDRATFLLNCYPDCYPVNSSPRIAKALSAILHDAILDFYNSKYKAEWVNPSTSRAGTSQELSGESVPPVTKPCFEVNTWEDLIVGLTPVYHNLGPYVGYRTDVVYMLVRLFDIFMRERRNDKSLVETTHPKEMLENMVDIIDEVLLPSLSLCDDNCALSEEVWSLLSNFDYKHRYRMYGRWHSIHSLRFTGILIAKGKVLGKTRYVLKRLSKDTVRVMGRQLGKLCHTHPLVVFDYILGQVQTFENLIEPVVDSLKYLTSLEFDILSYSVIKCLTEEGKNQLNTSDGTFSPWLQALATFVGNVFKRYNIELTGLLFYVLNQLRERKSSDLIILREVMHSISGIEVGTHLADEQLEALTGGEILRTESGSMTNVKTNRRAMTRLRETLFKDDLLTALCIMIAQQSNFIVYHGNEETPVKLTGGMLDKCQETLVQCGSFLWSNGFKNCTMPSAPDLISKYDLSPESAMFLTRTNYMRQIEEKFELSNKRMKTDEASENGDKAKSSAEESAQEIINYKGAFDEVVNEMCDQFDKILPPTFFKELTAKLFVIFWLLSSYDIAVPKKAYEREIEKIKKEINILCSNNDMKREKYQREEKRLRGLILTLEAELQEQTTHVNRIRAVLKLSKDELFGSTAAGNNSNQKLRFIQSCVIPRAVCTEVDAIYCSRFATLLHEQRTGFFQTLVFHNKLLWDTFILLESFSENEANCFGKFLYCLMNEQVIRWRDETAFKNEVEGTTATATRWKSYDVINHVAYVGLTDSLMTRFSRSTSYALRSGNYTATRNALFVLTKILPVFPFTMVQHKLIVDRVQALKEIEKDNRRDLSLMAASYVGQLRKQAAKNIPDFEKNIAQIAAAKEKKALAAKRPATTSASEATEKDDARKANGSVLKKARVEEPSDAPLNLTNVSPESDRSDKSTSSDSKKKSDSDSQDKKKKDSDDKPPPVVPEKKKKTKESDDIPDFEKNIAQIAAAKEKKALAAKRPATTSASEATEKDDARKANGSVLKKARVEEPSNAPLNLTNVSHESDRSDKSTSSDSKKKSDSDSQDKKKKDSDDKPTPAVPEKKKKKKTKESDDIPDFEKNIAQIGAAKEKKALAARRPATTFASEATEKDDARKANGSVLKKARVEEPSDAPLNLTNVSHESDRSDKSTSSDSKKKSDSDSQDKKKKDSDDKPTLAVPEKKKKTKESDDIPDFEKNIAQIGAAKEKKALAAKRPATTSASEATEKDPTSRRSSPRHSKHRYLERDPTSRRSSPRHSKHRYLERDPTSKRSSSRHSKHRYLERDPTSRRSSPRHSKHRS</sequence>
<evidence type="ECO:0000256" key="7">
    <source>
        <dbReference type="SAM" id="MobiDB-lite"/>
    </source>
</evidence>
<comment type="similarity">
    <text evidence="2">Belongs to the THOC2 family.</text>
</comment>
<feature type="domain" description="THO complex subunit 2 N-terminal" evidence="10">
    <location>
        <begin position="49"/>
        <end position="421"/>
    </location>
</feature>
<accession>A0A4U5MGN6</accession>
<evidence type="ECO:0000256" key="4">
    <source>
        <dbReference type="ARBA" id="ARBA00023242"/>
    </source>
</evidence>
<dbReference type="OrthoDB" id="29024at2759"/>
<dbReference type="InterPro" id="IPR021418">
    <property type="entry name" value="THO_THOC2_C"/>
</dbReference>
<feature type="compositionally biased region" description="Basic and acidic residues" evidence="7">
    <location>
        <begin position="1285"/>
        <end position="1317"/>
    </location>
</feature>
<dbReference type="GO" id="GO:0006406">
    <property type="term" value="P:mRNA export from nucleus"/>
    <property type="evidence" value="ECO:0007669"/>
    <property type="project" value="InterPro"/>
</dbReference>
<dbReference type="GO" id="GO:0006397">
    <property type="term" value="P:mRNA processing"/>
    <property type="evidence" value="ECO:0007669"/>
    <property type="project" value="InterPro"/>
</dbReference>
<comment type="caution">
    <text evidence="11">The sequence shown here is derived from an EMBL/GenBank/DDBJ whole genome shotgun (WGS) entry which is preliminary data.</text>
</comment>
<dbReference type="InterPro" id="IPR040007">
    <property type="entry name" value="Tho2"/>
</dbReference>
<feature type="region of interest" description="Disordered" evidence="7">
    <location>
        <begin position="1236"/>
        <end position="1676"/>
    </location>
</feature>
<dbReference type="PANTHER" id="PTHR21597">
    <property type="entry name" value="THO2 PROTEIN"/>
    <property type="match status" value="1"/>
</dbReference>
<evidence type="ECO:0000256" key="2">
    <source>
        <dbReference type="ARBA" id="ARBA00007857"/>
    </source>
</evidence>
<dbReference type="EMBL" id="AZBU02000008">
    <property type="protein sequence ID" value="TKR68421.1"/>
    <property type="molecule type" value="Genomic_DNA"/>
</dbReference>
<feature type="region of interest" description="Disordered" evidence="7">
    <location>
        <begin position="863"/>
        <end position="883"/>
    </location>
</feature>
<comment type="subunit">
    <text evidence="5">Component of the THO subcomplex, which is composed of THOC1, THOC2, THOC3, THOC5, THOC6 and THOC7. The THO subcomplex interacts with DDX39B to form the THO-DDX39B complex which multimerizes into a 28-subunit tetrameric assembly. Component of the transcription/export (TREX) complex at least composed of ALYREF/THOC4, DDX39B, SARNP/CIP29, CHTOP and the THO subcomplex; in the complex interacts with THOC1, THOC3, THOC5, THOC7 and DDX39B. TREX seems to have a dynamic structure involving ATP-dependent remodeling. Interacts with POLDIP3 and ZC3H11A.</text>
</comment>
<feature type="coiled-coil region" evidence="6">
    <location>
        <begin position="939"/>
        <end position="987"/>
    </location>
</feature>
<evidence type="ECO:0000256" key="5">
    <source>
        <dbReference type="ARBA" id="ARBA00047033"/>
    </source>
</evidence>
<feature type="compositionally biased region" description="Basic and acidic residues" evidence="7">
    <location>
        <begin position="1563"/>
        <end position="1573"/>
    </location>
</feature>
<feature type="compositionally biased region" description="Basic residues" evidence="7">
    <location>
        <begin position="1667"/>
        <end position="1676"/>
    </location>
</feature>
<dbReference type="GO" id="GO:0003729">
    <property type="term" value="F:mRNA binding"/>
    <property type="evidence" value="ECO:0007669"/>
    <property type="project" value="TreeGrafter"/>
</dbReference>
<evidence type="ECO:0000256" key="3">
    <source>
        <dbReference type="ARBA" id="ARBA00019596"/>
    </source>
</evidence>
<feature type="compositionally biased region" description="Basic and acidic residues" evidence="7">
    <location>
        <begin position="1400"/>
        <end position="1433"/>
    </location>
</feature>
<feature type="compositionally biased region" description="Basic and acidic residues" evidence="7">
    <location>
        <begin position="1518"/>
        <end position="1551"/>
    </location>
</feature>
<dbReference type="Pfam" id="PF11262">
    <property type="entry name" value="Tho2"/>
    <property type="match status" value="1"/>
</dbReference>
<evidence type="ECO:0000259" key="8">
    <source>
        <dbReference type="Pfam" id="PF11262"/>
    </source>
</evidence>
<dbReference type="Proteomes" id="UP000298663">
    <property type="component" value="Unassembled WGS sequence"/>
</dbReference>
<dbReference type="Pfam" id="PF11732">
    <property type="entry name" value="Thoc2"/>
    <property type="match status" value="1"/>
</dbReference>
<evidence type="ECO:0000256" key="6">
    <source>
        <dbReference type="SAM" id="Coils"/>
    </source>
</evidence>
<comment type="subcellular location">
    <subcellularLocation>
        <location evidence="1">Nucleus</location>
    </subcellularLocation>
</comment>
<name>A0A4U5MGN6_STECR</name>
<feature type="compositionally biased region" description="Basic and acidic residues" evidence="7">
    <location>
        <begin position="1329"/>
        <end position="1339"/>
    </location>
</feature>
<evidence type="ECO:0000313" key="11">
    <source>
        <dbReference type="EMBL" id="TKR68421.1"/>
    </source>
</evidence>
<feature type="domain" description="THO complex subunitTHOC2 C-terminal" evidence="8">
    <location>
        <begin position="918"/>
        <end position="1210"/>
    </location>
</feature>
<evidence type="ECO:0000256" key="1">
    <source>
        <dbReference type="ARBA" id="ARBA00004123"/>
    </source>
</evidence>
<protein>
    <recommendedName>
        <fullName evidence="3">THO complex subunit 2</fullName>
    </recommendedName>
</protein>
<keyword evidence="6" id="KW-0175">Coiled coil</keyword>
<feature type="domain" description="THO complex subunitTHOC2 N-terminal" evidence="9">
    <location>
        <begin position="600"/>
        <end position="675"/>
    </location>
</feature>
<evidence type="ECO:0000259" key="10">
    <source>
        <dbReference type="Pfam" id="PF16134"/>
    </source>
</evidence>
<dbReference type="GO" id="GO:0000445">
    <property type="term" value="C:THO complex part of transcription export complex"/>
    <property type="evidence" value="ECO:0007669"/>
    <property type="project" value="TreeGrafter"/>
</dbReference>
<evidence type="ECO:0000259" key="9">
    <source>
        <dbReference type="Pfam" id="PF11732"/>
    </source>
</evidence>
<organism evidence="11 12">
    <name type="scientific">Steinernema carpocapsae</name>
    <name type="common">Entomopathogenic nematode</name>
    <dbReference type="NCBI Taxonomy" id="34508"/>
    <lineage>
        <taxon>Eukaryota</taxon>
        <taxon>Metazoa</taxon>
        <taxon>Ecdysozoa</taxon>
        <taxon>Nematoda</taxon>
        <taxon>Chromadorea</taxon>
        <taxon>Rhabditida</taxon>
        <taxon>Tylenchina</taxon>
        <taxon>Panagrolaimomorpha</taxon>
        <taxon>Strongyloidoidea</taxon>
        <taxon>Steinernematidae</taxon>
        <taxon>Steinernema</taxon>
    </lineage>
</organism>
<feature type="domain" description="THO complex subunit 2 N-terminal" evidence="10">
    <location>
        <begin position="454"/>
        <end position="598"/>
    </location>
</feature>
<feature type="compositionally biased region" description="Basic and acidic residues" evidence="7">
    <location>
        <begin position="1447"/>
        <end position="1457"/>
    </location>
</feature>
<keyword evidence="12" id="KW-1185">Reference proteome</keyword>
<dbReference type="Pfam" id="PF16134">
    <property type="entry name" value="THOC2_N"/>
    <property type="match status" value="2"/>
</dbReference>